<dbReference type="InterPro" id="IPR013320">
    <property type="entry name" value="ConA-like_dom_sf"/>
</dbReference>
<reference evidence="2" key="1">
    <citation type="submission" date="2023-07" db="EMBL/GenBank/DDBJ databases">
        <title>Whole genome shotgun sequence of Streptomyces nojiriensis NBRC 13794.</title>
        <authorList>
            <person name="Komaki H."/>
            <person name="Tamura T."/>
        </authorList>
    </citation>
    <scope>NUCLEOTIDE SEQUENCE [LARGE SCALE GENOMIC DNA]</scope>
    <source>
        <strain evidence="2">NBRC 13794</strain>
    </source>
</reference>
<keyword evidence="2" id="KW-1185">Reference proteome</keyword>
<dbReference type="SUPFAM" id="SSF49899">
    <property type="entry name" value="Concanavalin A-like lectins/glucanases"/>
    <property type="match status" value="1"/>
</dbReference>
<accession>A0ABQ3SKK0</accession>
<dbReference type="EMBL" id="BNEC01000003">
    <property type="protein sequence ID" value="GHI68668.1"/>
    <property type="molecule type" value="Genomic_DNA"/>
</dbReference>
<dbReference type="RefSeq" id="WP_202185980.1">
    <property type="nucleotide sequence ID" value="NZ_BMRL01000021.1"/>
</dbReference>
<name>A0ABQ3SKK0_9ACTN</name>
<organism evidence="1 2">
    <name type="scientific">Streptomyces nojiriensis</name>
    <dbReference type="NCBI Taxonomy" id="66374"/>
    <lineage>
        <taxon>Bacteria</taxon>
        <taxon>Bacillati</taxon>
        <taxon>Actinomycetota</taxon>
        <taxon>Actinomycetes</taxon>
        <taxon>Kitasatosporales</taxon>
        <taxon>Streptomycetaceae</taxon>
        <taxon>Streptomyces</taxon>
    </lineage>
</organism>
<comment type="caution">
    <text evidence="1">The sequence shown here is derived from an EMBL/GenBank/DDBJ whole genome shotgun (WGS) entry which is preliminary data.</text>
</comment>
<evidence type="ECO:0000313" key="2">
    <source>
        <dbReference type="Proteomes" id="UP000613974"/>
    </source>
</evidence>
<protein>
    <submittedName>
        <fullName evidence="1">Uncharacterized protein</fullName>
    </submittedName>
</protein>
<dbReference type="GeneID" id="95594938"/>
<gene>
    <name evidence="1" type="ORF">Snoj_25860</name>
</gene>
<evidence type="ECO:0000313" key="1">
    <source>
        <dbReference type="EMBL" id="GHI68668.1"/>
    </source>
</evidence>
<dbReference type="Proteomes" id="UP000613974">
    <property type="component" value="Unassembled WGS sequence"/>
</dbReference>
<sequence>MPAAVAPRVLNRPHSVTADVEIPPGGAQGVLLCQGTNAGGWSLYVKDGHLHYAHNYVQRALHHVASGETVPEGRHALRFEFEPTGAPDMAHGKGTPGRAQLYIDGRLVGETDMPVTTPITFNPGGMACGANPGSAVTPDYQAPFPFTGTLHSVTVDLSGDLIVDAESEMRMHMARQ</sequence>
<proteinExistence type="predicted"/>